<dbReference type="EMBL" id="RWHX01000058">
    <property type="protein sequence ID" value="RSK75876.1"/>
    <property type="molecule type" value="Genomic_DNA"/>
</dbReference>
<reference evidence="1 2" key="1">
    <citation type="submission" date="2018-12" db="EMBL/GenBank/DDBJ databases">
        <title>Whole genome sequence of a Pandoraea apista isolate from a patient with cystic fibrosis.</title>
        <authorList>
            <person name="Kenna D.T."/>
            <person name="Turton J.F."/>
        </authorList>
    </citation>
    <scope>NUCLEOTIDE SEQUENCE [LARGE SCALE GENOMIC DNA]</scope>
    <source>
        <strain evidence="1 2">Pa13324</strain>
    </source>
</reference>
<dbReference type="RefSeq" id="WP_148103578.1">
    <property type="nucleotide sequence ID" value="NZ_RWHX01000058.1"/>
</dbReference>
<feature type="non-terminal residue" evidence="1">
    <location>
        <position position="120"/>
    </location>
</feature>
<proteinExistence type="predicted"/>
<evidence type="ECO:0000313" key="1">
    <source>
        <dbReference type="EMBL" id="RSK75876.1"/>
    </source>
</evidence>
<organism evidence="1 2">
    <name type="scientific">Pandoraea apista</name>
    <dbReference type="NCBI Taxonomy" id="93218"/>
    <lineage>
        <taxon>Bacteria</taxon>
        <taxon>Pseudomonadati</taxon>
        <taxon>Pseudomonadota</taxon>
        <taxon>Betaproteobacteria</taxon>
        <taxon>Burkholderiales</taxon>
        <taxon>Burkholderiaceae</taxon>
        <taxon>Pandoraea</taxon>
    </lineage>
</organism>
<accession>A0ABX9ZIW4</accession>
<dbReference type="InterPro" id="IPR021333">
    <property type="entry name" value="DUF2946"/>
</dbReference>
<gene>
    <name evidence="1" type="ORF">EJE83_22495</name>
</gene>
<sequence length="120" mass="12883">MLRLRHRRLFAWLGLVAMALVLIAPSVSQWRQAQRALLDDALASAICVASDSQTSAHGRSHDHGLLSQACGYCSVAAHLSPAPGVSGPVSPLRVLLARTRVSLLETRRTEAFPPSPLPRA</sequence>
<dbReference type="Proteomes" id="UP000270216">
    <property type="component" value="Unassembled WGS sequence"/>
</dbReference>
<evidence type="ECO:0000313" key="2">
    <source>
        <dbReference type="Proteomes" id="UP000270216"/>
    </source>
</evidence>
<name>A0ABX9ZIW4_9BURK</name>
<protein>
    <submittedName>
        <fullName evidence="1">DUF2946 domain-containing protein</fullName>
    </submittedName>
</protein>
<keyword evidence="2" id="KW-1185">Reference proteome</keyword>
<comment type="caution">
    <text evidence="1">The sequence shown here is derived from an EMBL/GenBank/DDBJ whole genome shotgun (WGS) entry which is preliminary data.</text>
</comment>
<dbReference type="Pfam" id="PF11162">
    <property type="entry name" value="DUF2946"/>
    <property type="match status" value="1"/>
</dbReference>